<sequence>MVITRDKTSEILFQPAQVGNMYLKHHIVVAPVTRKRVSSDHVPYPIVLEHYAQRASTPGTLIVTEGTLIAHQAGGYAHVPGIWNNEQIARWKEVTTRVHDKGSYMFLQLWALGRTAIPGNPDYEPGFPYDHVSASNIPVNPNDDTAKKPRPLSVEEIQEYVGWYVIAAKNAVFLAGCDGVEVHCAGGYLIDQFLQDVSNDRTDEYGGSIENRARFALQVIDAVVQAVGAERTGIRLSPWMTYNGMRMKDPKPTFRYLVQQIKNAHPTLSYISIFEPLTDGFSTRDAKDIPEGEDNDFIREIWTQEGSSRWYIGAGGYTRTTALQIANKNPGELIAFGKLFAANPDLPYRLKHDLPLNEPDFNTLFVPNASGPEGYTDYPFAK</sequence>
<dbReference type="AlphaFoldDB" id="A0A6A4HAN9"/>
<dbReference type="GO" id="GO:0010181">
    <property type="term" value="F:FMN binding"/>
    <property type="evidence" value="ECO:0007669"/>
    <property type="project" value="InterPro"/>
</dbReference>
<name>A0A6A4HAN9_9AGAR</name>
<evidence type="ECO:0000313" key="3">
    <source>
        <dbReference type="Proteomes" id="UP000799118"/>
    </source>
</evidence>
<dbReference type="InterPro" id="IPR013785">
    <property type="entry name" value="Aldolase_TIM"/>
</dbReference>
<evidence type="ECO:0000259" key="1">
    <source>
        <dbReference type="Pfam" id="PF00724"/>
    </source>
</evidence>
<feature type="domain" description="NADH:flavin oxidoreductase/NADH oxidase N-terminal" evidence="1">
    <location>
        <begin position="12"/>
        <end position="357"/>
    </location>
</feature>
<organism evidence="2 3">
    <name type="scientific">Gymnopus androsaceus JB14</name>
    <dbReference type="NCBI Taxonomy" id="1447944"/>
    <lineage>
        <taxon>Eukaryota</taxon>
        <taxon>Fungi</taxon>
        <taxon>Dikarya</taxon>
        <taxon>Basidiomycota</taxon>
        <taxon>Agaricomycotina</taxon>
        <taxon>Agaricomycetes</taxon>
        <taxon>Agaricomycetidae</taxon>
        <taxon>Agaricales</taxon>
        <taxon>Marasmiineae</taxon>
        <taxon>Omphalotaceae</taxon>
        <taxon>Gymnopus</taxon>
    </lineage>
</organism>
<reference evidence="2" key="1">
    <citation type="journal article" date="2019" name="Environ. Microbiol.">
        <title>Fungal ecological strategies reflected in gene transcription - a case study of two litter decomposers.</title>
        <authorList>
            <person name="Barbi F."/>
            <person name="Kohler A."/>
            <person name="Barry K."/>
            <person name="Baskaran P."/>
            <person name="Daum C."/>
            <person name="Fauchery L."/>
            <person name="Ihrmark K."/>
            <person name="Kuo A."/>
            <person name="LaButti K."/>
            <person name="Lipzen A."/>
            <person name="Morin E."/>
            <person name="Grigoriev I.V."/>
            <person name="Henrissat B."/>
            <person name="Lindahl B."/>
            <person name="Martin F."/>
        </authorList>
    </citation>
    <scope>NUCLEOTIDE SEQUENCE</scope>
    <source>
        <strain evidence="2">JB14</strain>
    </source>
</reference>
<dbReference type="CDD" id="cd02933">
    <property type="entry name" value="OYE_like_FMN"/>
    <property type="match status" value="1"/>
</dbReference>
<proteinExistence type="predicted"/>
<protein>
    <submittedName>
        <fullName evidence="2">FMN-linked oxidoreductase</fullName>
    </submittedName>
</protein>
<gene>
    <name evidence="2" type="ORF">BT96DRAFT_886260</name>
</gene>
<dbReference type="InterPro" id="IPR001155">
    <property type="entry name" value="OxRdtase_FMN_N"/>
</dbReference>
<dbReference type="GO" id="GO:0016491">
    <property type="term" value="F:oxidoreductase activity"/>
    <property type="evidence" value="ECO:0007669"/>
    <property type="project" value="InterPro"/>
</dbReference>
<dbReference type="OrthoDB" id="276546at2759"/>
<dbReference type="Pfam" id="PF00724">
    <property type="entry name" value="Oxidored_FMN"/>
    <property type="match status" value="1"/>
</dbReference>
<dbReference type="EMBL" id="ML769542">
    <property type="protein sequence ID" value="KAE9394856.1"/>
    <property type="molecule type" value="Genomic_DNA"/>
</dbReference>
<dbReference type="InterPro" id="IPR045247">
    <property type="entry name" value="Oye-like"/>
</dbReference>
<dbReference type="Proteomes" id="UP000799118">
    <property type="component" value="Unassembled WGS sequence"/>
</dbReference>
<dbReference type="PANTHER" id="PTHR22893">
    <property type="entry name" value="NADH OXIDOREDUCTASE-RELATED"/>
    <property type="match status" value="1"/>
</dbReference>
<dbReference type="PANTHER" id="PTHR22893:SF91">
    <property type="entry name" value="NADPH DEHYDROGENASE 2-RELATED"/>
    <property type="match status" value="1"/>
</dbReference>
<dbReference type="Gene3D" id="3.20.20.70">
    <property type="entry name" value="Aldolase class I"/>
    <property type="match status" value="1"/>
</dbReference>
<evidence type="ECO:0000313" key="2">
    <source>
        <dbReference type="EMBL" id="KAE9394856.1"/>
    </source>
</evidence>
<dbReference type="SUPFAM" id="SSF51395">
    <property type="entry name" value="FMN-linked oxidoreductases"/>
    <property type="match status" value="1"/>
</dbReference>
<keyword evidence="3" id="KW-1185">Reference proteome</keyword>
<accession>A0A6A4HAN9</accession>